<dbReference type="Pfam" id="PF08668">
    <property type="entry name" value="HDOD"/>
    <property type="match status" value="1"/>
</dbReference>
<dbReference type="PROSITE" id="PS51833">
    <property type="entry name" value="HDOD"/>
    <property type="match status" value="1"/>
</dbReference>
<dbReference type="NCBIfam" id="TIGR00277">
    <property type="entry name" value="HDIG"/>
    <property type="match status" value="1"/>
</dbReference>
<gene>
    <name evidence="2" type="ORF">NNJEOMEG_00597</name>
</gene>
<comment type="caution">
    <text evidence="2">The sequence shown here is derived from an EMBL/GenBank/DDBJ whole genome shotgun (WGS) entry which is preliminary data.</text>
</comment>
<dbReference type="PANTHER" id="PTHR33525:SF3">
    <property type="entry name" value="RIBONUCLEASE Y"/>
    <property type="match status" value="1"/>
</dbReference>
<proteinExistence type="predicted"/>
<dbReference type="InterPro" id="IPR003607">
    <property type="entry name" value="HD/PDEase_dom"/>
</dbReference>
<dbReference type="CDD" id="cd00077">
    <property type="entry name" value="HDc"/>
    <property type="match status" value="1"/>
</dbReference>
<dbReference type="SUPFAM" id="SSF109604">
    <property type="entry name" value="HD-domain/PDEase-like"/>
    <property type="match status" value="1"/>
</dbReference>
<feature type="domain" description="HDOD" evidence="1">
    <location>
        <begin position="20"/>
        <end position="217"/>
    </location>
</feature>
<reference evidence="2 3" key="2">
    <citation type="submission" date="2020-05" db="EMBL/GenBank/DDBJ databases">
        <title>Draft genome sequence of Desulfovibrio sp. strainFSS-1.</title>
        <authorList>
            <person name="Shimoshige H."/>
            <person name="Kobayashi H."/>
            <person name="Maekawa T."/>
        </authorList>
    </citation>
    <scope>NUCLEOTIDE SEQUENCE [LARGE SCALE GENOMIC DNA]</scope>
    <source>
        <strain evidence="2 3">SIID29052-01</strain>
    </source>
</reference>
<dbReference type="PANTHER" id="PTHR33525">
    <property type="match status" value="1"/>
</dbReference>
<dbReference type="Proteomes" id="UP000494245">
    <property type="component" value="Unassembled WGS sequence"/>
</dbReference>
<dbReference type="EMBL" id="BLTE01000001">
    <property type="protein sequence ID" value="GFK92770.1"/>
    <property type="molecule type" value="Genomic_DNA"/>
</dbReference>
<sequence>MSQERGQQFLLDLPGQRHDLPYSPALLTTLYSQTGQGAATPIEEIAETLSRDQGLTAKVLTMANSAFYGLQQEVTTVGRAIAVLGLNEVRSLVLAVGVKGLTSVKGFPKDFPLAPYWEHQLSVALVARRLAPAMGGLDGDNLFTAGVLHDLGKLLTALHRPDDWRAIEALAAERAIPYSEAEEEYWGIEHGVLGSMVMGAWNLPADLTEPVNWHHAPMHSPGHRRQALALCVADAVAHVAVNPDALVACPWREVLHKFNLIPEDLLAEVKALLERHDPGVFASGLAA</sequence>
<accession>A0A6V8LP48</accession>
<dbReference type="AlphaFoldDB" id="A0A6V8LP48"/>
<organism evidence="2 3">
    <name type="scientific">Fundidesulfovibrio magnetotacticus</name>
    <dbReference type="NCBI Taxonomy" id="2730080"/>
    <lineage>
        <taxon>Bacteria</taxon>
        <taxon>Pseudomonadati</taxon>
        <taxon>Thermodesulfobacteriota</taxon>
        <taxon>Desulfovibrionia</taxon>
        <taxon>Desulfovibrionales</taxon>
        <taxon>Desulfovibrionaceae</taxon>
        <taxon>Fundidesulfovibrio</taxon>
    </lineage>
</organism>
<dbReference type="RefSeq" id="WP_173081115.1">
    <property type="nucleotide sequence ID" value="NZ_BLTE01000001.1"/>
</dbReference>
<dbReference type="InterPro" id="IPR013976">
    <property type="entry name" value="HDOD"/>
</dbReference>
<dbReference type="InterPro" id="IPR052340">
    <property type="entry name" value="RNase_Y/CdgJ"/>
</dbReference>
<evidence type="ECO:0000313" key="2">
    <source>
        <dbReference type="EMBL" id="GFK92770.1"/>
    </source>
</evidence>
<reference evidence="2 3" key="1">
    <citation type="submission" date="2020-04" db="EMBL/GenBank/DDBJ databases">
        <authorList>
            <consortium name="Desulfovibrio sp. FSS-1 genome sequencing consortium"/>
            <person name="Shimoshige H."/>
            <person name="Kobayashi H."/>
            <person name="Maekawa T."/>
        </authorList>
    </citation>
    <scope>NUCLEOTIDE SEQUENCE [LARGE SCALE GENOMIC DNA]</scope>
    <source>
        <strain evidence="2 3">SIID29052-01</strain>
    </source>
</reference>
<evidence type="ECO:0000313" key="3">
    <source>
        <dbReference type="Proteomes" id="UP000494245"/>
    </source>
</evidence>
<name>A0A6V8LP48_9BACT</name>
<protein>
    <recommendedName>
        <fullName evidence="1">HDOD domain-containing protein</fullName>
    </recommendedName>
</protein>
<evidence type="ECO:0000259" key="1">
    <source>
        <dbReference type="PROSITE" id="PS51833"/>
    </source>
</evidence>
<keyword evidence="3" id="KW-1185">Reference proteome</keyword>
<dbReference type="InterPro" id="IPR006675">
    <property type="entry name" value="HDIG_dom"/>
</dbReference>
<dbReference type="Gene3D" id="1.10.3210.10">
    <property type="entry name" value="Hypothetical protein af1432"/>
    <property type="match status" value="1"/>
</dbReference>